<dbReference type="Proteomes" id="UP000507470">
    <property type="component" value="Unassembled WGS sequence"/>
</dbReference>
<dbReference type="SMART" id="SM00298">
    <property type="entry name" value="CHROMO"/>
    <property type="match status" value="1"/>
</dbReference>
<evidence type="ECO:0000259" key="2">
    <source>
        <dbReference type="PROSITE" id="PS50013"/>
    </source>
</evidence>
<organism evidence="3 4">
    <name type="scientific">Mytilus coruscus</name>
    <name type="common">Sea mussel</name>
    <dbReference type="NCBI Taxonomy" id="42192"/>
    <lineage>
        <taxon>Eukaryota</taxon>
        <taxon>Metazoa</taxon>
        <taxon>Spiralia</taxon>
        <taxon>Lophotrochozoa</taxon>
        <taxon>Mollusca</taxon>
        <taxon>Bivalvia</taxon>
        <taxon>Autobranchia</taxon>
        <taxon>Pteriomorphia</taxon>
        <taxon>Mytilida</taxon>
        <taxon>Mytiloidea</taxon>
        <taxon>Mytilidae</taxon>
        <taxon>Mytilinae</taxon>
        <taxon>Mytilus</taxon>
    </lineage>
</organism>
<accession>A0A6J8EKI7</accession>
<dbReference type="CDD" id="cd00024">
    <property type="entry name" value="CD_CSD"/>
    <property type="match status" value="1"/>
</dbReference>
<dbReference type="EMBL" id="CACVKT020009175">
    <property type="protein sequence ID" value="CAC5420827.1"/>
    <property type="molecule type" value="Genomic_DNA"/>
</dbReference>
<dbReference type="InterPro" id="IPR023780">
    <property type="entry name" value="Chromo_domain"/>
</dbReference>
<name>A0A6J8EKI7_MYTCO</name>
<dbReference type="OrthoDB" id="7690739at2759"/>
<reference evidence="3 4" key="1">
    <citation type="submission" date="2020-06" db="EMBL/GenBank/DDBJ databases">
        <authorList>
            <person name="Li R."/>
            <person name="Bekaert M."/>
        </authorList>
    </citation>
    <scope>NUCLEOTIDE SEQUENCE [LARGE SCALE GENOMIC DNA]</scope>
    <source>
        <strain evidence="4">wild</strain>
    </source>
</reference>
<dbReference type="Gene3D" id="2.40.50.40">
    <property type="match status" value="1"/>
</dbReference>
<evidence type="ECO:0000313" key="3">
    <source>
        <dbReference type="EMBL" id="CAC5420827.1"/>
    </source>
</evidence>
<feature type="domain" description="Chromo" evidence="2">
    <location>
        <begin position="237"/>
        <end position="286"/>
    </location>
</feature>
<dbReference type="InterPro" id="IPR016197">
    <property type="entry name" value="Chromo-like_dom_sf"/>
</dbReference>
<proteinExistence type="predicted"/>
<dbReference type="Pfam" id="PF00385">
    <property type="entry name" value="Chromo"/>
    <property type="match status" value="1"/>
</dbReference>
<sequence length="573" mass="67974">MNQVEKTLSNVYYNKSKPAAYQGAEKIKLVLKGDGNDEIGIHKIRKWLQNQDDYSLQKPVRRRFQRARVVVSGPKEQLDIDLADIQSLSKDNDGVRFLLVADLVKSYNATPHRSLNNIAPRDVNANNAANLWAYMYLRHDKRRKRQHIKSIKKRKKAIRRTLYKYKKNQLVRIAHQRRPFQRVYNEQWSYEVFKIYTRFQIQGFSMFKLVDLQEKKILGNFYTSELQPVNKSEDALWEIEKIIKKRKRNKKVQYFVKWLGYSERFNSWIDESDVKNLDSKQNITLFPDNAPTNFKIHLAEPIQLDNIWKVALTEIHVKEDNRTMYMDGLYVLCDLVDYSIVNGGQRQPILRRLQCNKKGNWIHKYESPNYLSINKTQIFDIEFFILESELKTPSFMKKPVSLTLHFRQYPFFFRRHIFEMDVSNLYVPNVTKWIKYYQDTINKHTLNGKHRNQRGGSLVSGAKTFITPIEYNKKNTPSQMEVSDVPVKIISPAQAVVEQASTEIDHKTHVKKGIKRKHKSKSIRKEIKHRRLRIKNSNKKKSRKRLLKKKKSRKHNSDTFKKKSRSHGSDIFN</sequence>
<feature type="region of interest" description="Disordered" evidence="1">
    <location>
        <begin position="500"/>
        <end position="573"/>
    </location>
</feature>
<protein>
    <recommendedName>
        <fullName evidence="2">Chromo domain-containing protein</fullName>
    </recommendedName>
</protein>
<keyword evidence="4" id="KW-1185">Reference proteome</keyword>
<dbReference type="PROSITE" id="PS50013">
    <property type="entry name" value="CHROMO_2"/>
    <property type="match status" value="1"/>
</dbReference>
<dbReference type="PANTHER" id="PTHR46585:SF1">
    <property type="entry name" value="CHROMO DOMAIN-CONTAINING PROTEIN"/>
    <property type="match status" value="1"/>
</dbReference>
<evidence type="ECO:0000313" key="4">
    <source>
        <dbReference type="Proteomes" id="UP000507470"/>
    </source>
</evidence>
<dbReference type="AlphaFoldDB" id="A0A6J8EKI7"/>
<gene>
    <name evidence="3" type="ORF">MCOR_53015</name>
</gene>
<dbReference type="PANTHER" id="PTHR46585">
    <property type="entry name" value="INTEGRASE CORE DOMAIN CONTAINING PROTEIN"/>
    <property type="match status" value="1"/>
</dbReference>
<feature type="compositionally biased region" description="Basic residues" evidence="1">
    <location>
        <begin position="508"/>
        <end position="554"/>
    </location>
</feature>
<evidence type="ECO:0000256" key="1">
    <source>
        <dbReference type="SAM" id="MobiDB-lite"/>
    </source>
</evidence>
<dbReference type="SUPFAM" id="SSF54160">
    <property type="entry name" value="Chromo domain-like"/>
    <property type="match status" value="1"/>
</dbReference>
<dbReference type="InterPro" id="IPR000953">
    <property type="entry name" value="Chromo/chromo_shadow_dom"/>
</dbReference>